<dbReference type="OrthoDB" id="6140945at2759"/>
<dbReference type="RefSeq" id="XP_013393413.1">
    <property type="nucleotide sequence ID" value="XM_013537959.1"/>
</dbReference>
<evidence type="ECO:0000256" key="1">
    <source>
        <dbReference type="SAM" id="Coils"/>
    </source>
</evidence>
<evidence type="ECO:0000313" key="2">
    <source>
        <dbReference type="Proteomes" id="UP000085678"/>
    </source>
</evidence>
<dbReference type="GeneID" id="106161100"/>
<keyword evidence="2" id="KW-1185">Reference proteome</keyword>
<evidence type="ECO:0000313" key="3">
    <source>
        <dbReference type="RefSeq" id="XP_013393413.1"/>
    </source>
</evidence>
<organism evidence="2 3">
    <name type="scientific">Lingula anatina</name>
    <name type="common">Brachiopod</name>
    <name type="synonym">Lingula unguis</name>
    <dbReference type="NCBI Taxonomy" id="7574"/>
    <lineage>
        <taxon>Eukaryota</taxon>
        <taxon>Metazoa</taxon>
        <taxon>Spiralia</taxon>
        <taxon>Lophotrochozoa</taxon>
        <taxon>Brachiopoda</taxon>
        <taxon>Linguliformea</taxon>
        <taxon>Lingulata</taxon>
        <taxon>Lingulida</taxon>
        <taxon>Linguloidea</taxon>
        <taxon>Lingulidae</taxon>
        <taxon>Lingula</taxon>
    </lineage>
</organism>
<accession>A0A1S3I5B4</accession>
<dbReference type="Proteomes" id="UP000085678">
    <property type="component" value="Unplaced"/>
</dbReference>
<feature type="coiled-coil region" evidence="1">
    <location>
        <begin position="189"/>
        <end position="230"/>
    </location>
</feature>
<gene>
    <name evidence="3" type="primary">LOC106161100</name>
</gene>
<name>A0A1S3I5B4_LINAN</name>
<protein>
    <submittedName>
        <fullName evidence="3">Uncharacterized protein LOC106161100</fullName>
    </submittedName>
</protein>
<proteinExistence type="predicted"/>
<sequence length="332" mass="38460">MELQVLGLIGKYLSAPWMKKFYTSSDNEINHVDGISVVQGVLGSIKEMQKNPESILTSDKDFLGGDDTGDHTLIKLRSVSGDMHLFSQMMGSCLQGIIRVLERQYKKYFTMDITEKLREETESARSHNMDAEELMGMFSSAKQKSPNATVCFLSSRMRACKNNTIAYLDSMAEEHRDSVIRKAISYGRMQRNKRKKTQKELRIEMIQRQKRKQEAQDQKERKRLENLLSNSGLEAVKLEKPELDYSKKEEITAILEGKVVGRKICHVWSEDCTLRPYYGLIRKLYKSKHKQNKYKISYWDQSEEPDNATDYDVSKYELVIDLLFGELDLASY</sequence>
<reference evidence="3" key="1">
    <citation type="submission" date="2025-08" db="UniProtKB">
        <authorList>
            <consortium name="RefSeq"/>
        </authorList>
    </citation>
    <scope>IDENTIFICATION</scope>
    <source>
        <tissue evidence="3">Gonads</tissue>
    </source>
</reference>
<dbReference type="AlphaFoldDB" id="A0A1S3I5B4"/>
<dbReference type="KEGG" id="lak:106161100"/>
<dbReference type="InParanoid" id="A0A1S3I5B4"/>
<keyword evidence="1" id="KW-0175">Coiled coil</keyword>